<dbReference type="EMBL" id="FQUX01000001">
    <property type="protein sequence ID" value="SHE71842.1"/>
    <property type="molecule type" value="Genomic_DNA"/>
</dbReference>
<evidence type="ECO:0000313" key="1">
    <source>
        <dbReference type="EMBL" id="SHE71842.1"/>
    </source>
</evidence>
<sequence>MAFFMLVSTVSWTVEKHFCFGSLVDIAFFHEAETCGMDLGLVEEEVSSKNNSNTCCSDETILVEGQDDLSISYDDLSFGQQLFLVAFTSYYINLFQLREQHYVPHADYPPPILVRDIHILDQVFLI</sequence>
<dbReference type="Proteomes" id="UP000184406">
    <property type="component" value="Unassembled WGS sequence"/>
</dbReference>
<dbReference type="InterPro" id="IPR058060">
    <property type="entry name" value="HYC_CC_PP"/>
</dbReference>
<keyword evidence="2" id="KW-1185">Reference proteome</keyword>
<name>A0A1M4VSP9_9FLAO</name>
<dbReference type="InterPro" id="IPR058512">
    <property type="entry name" value="DUF8199"/>
</dbReference>
<dbReference type="AlphaFoldDB" id="A0A1M4VSP9"/>
<evidence type="ECO:0000313" key="2">
    <source>
        <dbReference type="Proteomes" id="UP000184406"/>
    </source>
</evidence>
<organism evidence="1 2">
    <name type="scientific">Arenibacter palladensis</name>
    <dbReference type="NCBI Taxonomy" id="237373"/>
    <lineage>
        <taxon>Bacteria</taxon>
        <taxon>Pseudomonadati</taxon>
        <taxon>Bacteroidota</taxon>
        <taxon>Flavobacteriia</taxon>
        <taxon>Flavobacteriales</taxon>
        <taxon>Flavobacteriaceae</taxon>
        <taxon>Arenibacter</taxon>
    </lineage>
</organism>
<dbReference type="NCBIfam" id="NF047658">
    <property type="entry name" value="HYC_CC_PP"/>
    <property type="match status" value="1"/>
</dbReference>
<gene>
    <name evidence="1" type="ORF">SAMN03080594_1011078</name>
</gene>
<proteinExistence type="predicted"/>
<accession>A0A1M4VSP9</accession>
<reference evidence="2" key="1">
    <citation type="submission" date="2016-11" db="EMBL/GenBank/DDBJ databases">
        <authorList>
            <person name="Varghese N."/>
            <person name="Submissions S."/>
        </authorList>
    </citation>
    <scope>NUCLEOTIDE SEQUENCE [LARGE SCALE GENOMIC DNA]</scope>
    <source>
        <strain evidence="2">DSM 17539</strain>
    </source>
</reference>
<protein>
    <submittedName>
        <fullName evidence="1">Uncharacterized protein</fullName>
    </submittedName>
</protein>
<dbReference type="Pfam" id="PF26622">
    <property type="entry name" value="DUF8199"/>
    <property type="match status" value="1"/>
</dbReference>